<feature type="region of interest" description="Disordered" evidence="1">
    <location>
        <begin position="1"/>
        <end position="44"/>
    </location>
</feature>
<accession>A0A8T8HT22</accession>
<dbReference type="AlphaFoldDB" id="A0A8T8HT22"/>
<evidence type="ECO:0000256" key="1">
    <source>
        <dbReference type="SAM" id="MobiDB-lite"/>
    </source>
</evidence>
<sequence>MLSAASGTGLQRGRITGTTRSCTGGTVNTHDTGWFKSSYSSPGNDSCVEVRLTTGAVGIRDSKNPQGQALRVPLGRWNDFLATLG</sequence>
<feature type="domain" description="DUF397" evidence="2">
    <location>
        <begin position="33"/>
        <end position="83"/>
    </location>
</feature>
<dbReference type="Pfam" id="PF04149">
    <property type="entry name" value="DUF397"/>
    <property type="match status" value="1"/>
</dbReference>
<dbReference type="EMBL" id="CP072788">
    <property type="protein sequence ID" value="QTR01675.1"/>
    <property type="molecule type" value="Genomic_DNA"/>
</dbReference>
<evidence type="ECO:0000313" key="3">
    <source>
        <dbReference type="EMBL" id="QTR01675.1"/>
    </source>
</evidence>
<gene>
    <name evidence="3" type="ORF">J7S33_20385</name>
</gene>
<protein>
    <submittedName>
        <fullName evidence="3">DUF397 domain-containing protein</fullName>
    </submittedName>
</protein>
<reference evidence="3" key="1">
    <citation type="submission" date="2021-04" db="EMBL/GenBank/DDBJ databases">
        <title>Saccharothrix algeriensis WGS.</title>
        <authorList>
            <person name="Stuskova K."/>
            <person name="Hakalova E."/>
            <person name="Tebbal A.B."/>
            <person name="Eichmeier A."/>
        </authorList>
    </citation>
    <scope>NUCLEOTIDE SEQUENCE</scope>
    <source>
        <strain evidence="3">NRRL B-24137</strain>
    </source>
</reference>
<dbReference type="Proteomes" id="UP000671828">
    <property type="component" value="Chromosome"/>
</dbReference>
<dbReference type="InterPro" id="IPR007278">
    <property type="entry name" value="DUF397"/>
</dbReference>
<evidence type="ECO:0000313" key="4">
    <source>
        <dbReference type="Proteomes" id="UP000671828"/>
    </source>
</evidence>
<name>A0A8T8HT22_9PSEU</name>
<feature type="compositionally biased region" description="Polar residues" evidence="1">
    <location>
        <begin position="16"/>
        <end position="44"/>
    </location>
</feature>
<proteinExistence type="predicted"/>
<evidence type="ECO:0000259" key="2">
    <source>
        <dbReference type="Pfam" id="PF04149"/>
    </source>
</evidence>
<organism evidence="3 4">
    <name type="scientific">Saccharothrix algeriensis</name>
    <dbReference type="NCBI Taxonomy" id="173560"/>
    <lineage>
        <taxon>Bacteria</taxon>
        <taxon>Bacillati</taxon>
        <taxon>Actinomycetota</taxon>
        <taxon>Actinomycetes</taxon>
        <taxon>Pseudonocardiales</taxon>
        <taxon>Pseudonocardiaceae</taxon>
        <taxon>Saccharothrix</taxon>
    </lineage>
</organism>